<dbReference type="Pfam" id="PF23500">
    <property type="entry name" value="DUF7133"/>
    <property type="match status" value="1"/>
</dbReference>
<evidence type="ECO:0000313" key="8">
    <source>
        <dbReference type="EMBL" id="RBP45733.1"/>
    </source>
</evidence>
<name>A0A366HS67_9BACT</name>
<dbReference type="InterPro" id="IPR009056">
    <property type="entry name" value="Cyt_c-like_dom"/>
</dbReference>
<proteinExistence type="predicted"/>
<dbReference type="EMBL" id="QNRR01000002">
    <property type="protein sequence ID" value="RBP45733.1"/>
    <property type="molecule type" value="Genomic_DNA"/>
</dbReference>
<keyword evidence="1 4" id="KW-0349">Heme</keyword>
<dbReference type="InterPro" id="IPR011042">
    <property type="entry name" value="6-blade_b-propeller_TolB-like"/>
</dbReference>
<evidence type="ECO:0000259" key="7">
    <source>
        <dbReference type="PROSITE" id="PS51007"/>
    </source>
</evidence>
<evidence type="ECO:0000313" key="9">
    <source>
        <dbReference type="Proteomes" id="UP000253426"/>
    </source>
</evidence>
<accession>A0A366HS67</accession>
<feature type="signal peptide" evidence="6">
    <location>
        <begin position="1"/>
        <end position="23"/>
    </location>
</feature>
<feature type="domain" description="Cytochrome c" evidence="7">
    <location>
        <begin position="1160"/>
        <end position="1292"/>
    </location>
</feature>
<dbReference type="InterPro" id="IPR013428">
    <property type="entry name" value="Membrane-bound_put_N"/>
</dbReference>
<reference evidence="8 9" key="1">
    <citation type="submission" date="2018-06" db="EMBL/GenBank/DDBJ databases">
        <title>Genomic Encyclopedia of Type Strains, Phase IV (KMG-IV): sequencing the most valuable type-strain genomes for metagenomic binning, comparative biology and taxonomic classification.</title>
        <authorList>
            <person name="Goeker M."/>
        </authorList>
    </citation>
    <scope>NUCLEOTIDE SEQUENCE [LARGE SCALE GENOMIC DNA]</scope>
    <source>
        <strain evidence="8 9">DSM 25532</strain>
    </source>
</reference>
<dbReference type="OrthoDB" id="259356at2"/>
<dbReference type="GO" id="GO:0020037">
    <property type="term" value="F:heme binding"/>
    <property type="evidence" value="ECO:0007669"/>
    <property type="project" value="InterPro"/>
</dbReference>
<dbReference type="Gene3D" id="2.120.10.30">
    <property type="entry name" value="TolB, C-terminal domain"/>
    <property type="match status" value="1"/>
</dbReference>
<feature type="region of interest" description="Disordered" evidence="5">
    <location>
        <begin position="288"/>
        <end position="308"/>
    </location>
</feature>
<comment type="caution">
    <text evidence="8">The sequence shown here is derived from an EMBL/GenBank/DDBJ whole genome shotgun (WGS) entry which is preliminary data.</text>
</comment>
<keyword evidence="3 4" id="KW-0408">Iron</keyword>
<dbReference type="InterPro" id="IPR013427">
    <property type="entry name" value="Haem-bd_dom_put"/>
</dbReference>
<dbReference type="Proteomes" id="UP000253426">
    <property type="component" value="Unassembled WGS sequence"/>
</dbReference>
<feature type="chain" id="PRO_5016602846" evidence="6">
    <location>
        <begin position="24"/>
        <end position="1292"/>
    </location>
</feature>
<gene>
    <name evidence="8" type="ORF">DES53_102115</name>
</gene>
<evidence type="ECO:0000256" key="2">
    <source>
        <dbReference type="ARBA" id="ARBA00022723"/>
    </source>
</evidence>
<organism evidence="8 9">
    <name type="scientific">Roseimicrobium gellanilyticum</name>
    <dbReference type="NCBI Taxonomy" id="748857"/>
    <lineage>
        <taxon>Bacteria</taxon>
        <taxon>Pseudomonadati</taxon>
        <taxon>Verrucomicrobiota</taxon>
        <taxon>Verrucomicrobiia</taxon>
        <taxon>Verrucomicrobiales</taxon>
        <taxon>Verrucomicrobiaceae</taxon>
        <taxon>Roseimicrobium</taxon>
    </lineage>
</organism>
<dbReference type="Pfam" id="PF00034">
    <property type="entry name" value="Cytochrom_C"/>
    <property type="match status" value="1"/>
</dbReference>
<evidence type="ECO:0000256" key="5">
    <source>
        <dbReference type="SAM" id="MobiDB-lite"/>
    </source>
</evidence>
<dbReference type="PANTHER" id="PTHR33546">
    <property type="entry name" value="LARGE, MULTIFUNCTIONAL SECRETED PROTEIN-RELATED"/>
    <property type="match status" value="1"/>
</dbReference>
<dbReference type="InterPro" id="IPR036909">
    <property type="entry name" value="Cyt_c-like_dom_sf"/>
</dbReference>
<evidence type="ECO:0000256" key="3">
    <source>
        <dbReference type="ARBA" id="ARBA00023004"/>
    </source>
</evidence>
<evidence type="ECO:0000256" key="4">
    <source>
        <dbReference type="PROSITE-ProRule" id="PRU00433"/>
    </source>
</evidence>
<dbReference type="GO" id="GO:0046872">
    <property type="term" value="F:metal ion binding"/>
    <property type="evidence" value="ECO:0007669"/>
    <property type="project" value="UniProtKB-KW"/>
</dbReference>
<dbReference type="PANTHER" id="PTHR33546:SF1">
    <property type="entry name" value="LARGE, MULTIFUNCTIONAL SECRETED PROTEIN"/>
    <property type="match status" value="1"/>
</dbReference>
<dbReference type="GO" id="GO:0009055">
    <property type="term" value="F:electron transfer activity"/>
    <property type="evidence" value="ECO:0007669"/>
    <property type="project" value="InterPro"/>
</dbReference>
<keyword evidence="6" id="KW-0732">Signal</keyword>
<dbReference type="Gene3D" id="1.10.760.10">
    <property type="entry name" value="Cytochrome c-like domain"/>
    <property type="match status" value="1"/>
</dbReference>
<keyword evidence="2 4" id="KW-0479">Metal-binding</keyword>
<keyword evidence="9" id="KW-1185">Reference proteome</keyword>
<dbReference type="InterPro" id="IPR010496">
    <property type="entry name" value="AL/BT2_dom"/>
</dbReference>
<sequence>MLVTIRMSVLRTFITLLASCTTAASLSAGEVVKQKIDVLQAIKAGKVSYHINPKQTLHDPPEKIFTLDAKGQLKVSGNGFGYVRTNEDYQDYHLVIDFTFPGPTMGSREGKARDNGLLVHSHGPDGAYGDTWMASIEAQIIEGGVGDILVLSPKMANGTELITSLSSEYALDRDKEKIWKKGEPRQTVTKGRINWEKRDVDWKDVAGFRGKDDVESRVKEWTRLEVIAKGDTLQYFVNGVLVNEAFDCKPSSGKICLQTEGAEMVVKRFELYPLGEFKEKWDPVQASGGSDIEVKKSRETSWTPEETQKSIELDGPYEVQLVAAEPLVRDPVEMTWDAQGRCYVADMIDYPLGAGPGKPPLSRIQQLIDDNGDGRYDRAVTFADQVDHVQGLVPFRDGLVATTRTQILFIRDTNGDGVADERKPLVEGFNPNHSQLQVSSPRWGLDNCIYFNNGLDTKEIYPAGTPDEKQNFTRSNLRYDPATGKMTPATGFGQFGGCFDDWGRHFFCSNRSPVMFAVMPYDAVIRNPNAGITQGWEDIAPAGAETRVYPLQLTHTTADAHAGTNTAACGLGVYRGDLMPELKGNIFVPDPTGQLVTRYIVGPNGASLKATRMGEHKEFFGSRDEWCRPVNVTTGPDGALYVCDMYRRYIDHARFFPEEFVKAHDIRQGENEGRIWRVVPKGKTARKIEAAPKKPEELVKWLGHPNAWQRETAQRLLVEMRNNLNIDTVVSPGTLISTLEFKGSVPFEVLKPAYLSKDPLTKLHARCVFDAWTCDSEWEFYGGKAAALTGKRLSGEAIIIHDHWTKDRKIEDASPFVRWYASSHEAVPIEYSASGKYKILEPTISDLRYAFLDRTILFDGGPSPRGTPEDQVRVRARILGFEDPSGWMLKGILSASSKTAGRVLHGAFEEGSVPKNYTLAWVENVRALVSASLASGESEDVPAVMELLKRDAGKLTWWKPALLQGLADGFPKSGGKLGVKTLAQFTTTPPEQYKAAAAEITALLGLVDKVMVDTKAPAEQRLACIPLLAQRSWDKAEPVMRTLLDDSQPLEISTAAFALLKKFGAEKTAPLLYELLPKLGPTQRLEAVKMLTSSGKTVKDFFERIDRGELPKAFVDAETRWRYLRPNNPMFELATKIFGSPSGDRAAVMKTYHDAVSMKGDSAKGQQVFATICITCHKVKGQGVDVGPDITDVRIKEKEALLSDILDPNRMVEARWMAYQIDTKDGRMVVGLIAGETATEVTVKMAGGIAEVVPRSNIAKMKSLDASLMPAGLEGGITKEQMADLLAYLKGE</sequence>
<dbReference type="GO" id="GO:0016787">
    <property type="term" value="F:hydrolase activity"/>
    <property type="evidence" value="ECO:0007669"/>
    <property type="project" value="InterPro"/>
</dbReference>
<dbReference type="PROSITE" id="PS51007">
    <property type="entry name" value="CYTC"/>
    <property type="match status" value="1"/>
</dbReference>
<dbReference type="SUPFAM" id="SSF101898">
    <property type="entry name" value="NHL repeat"/>
    <property type="match status" value="1"/>
</dbReference>
<evidence type="ECO:0000256" key="1">
    <source>
        <dbReference type="ARBA" id="ARBA00022617"/>
    </source>
</evidence>
<dbReference type="SUPFAM" id="SSF46626">
    <property type="entry name" value="Cytochrome c"/>
    <property type="match status" value="1"/>
</dbReference>
<dbReference type="NCBIfam" id="TIGR02603">
    <property type="entry name" value="CxxCH_TIGR02603"/>
    <property type="match status" value="1"/>
</dbReference>
<dbReference type="Gene3D" id="2.60.120.560">
    <property type="entry name" value="Exo-inulinase, domain 1"/>
    <property type="match status" value="1"/>
</dbReference>
<protein>
    <submittedName>
        <fullName evidence="8">Putative membrane-bound dehydrogenase-like protein</fullName>
    </submittedName>
</protein>
<dbReference type="InterPro" id="IPR055557">
    <property type="entry name" value="DUF7133"/>
</dbReference>
<dbReference type="NCBIfam" id="TIGR02604">
    <property type="entry name" value="Piru_Ver_Nterm"/>
    <property type="match status" value="1"/>
</dbReference>
<dbReference type="Pfam" id="PF06439">
    <property type="entry name" value="3keto-disac_hyd"/>
    <property type="match status" value="1"/>
</dbReference>
<evidence type="ECO:0000256" key="6">
    <source>
        <dbReference type="SAM" id="SignalP"/>
    </source>
</evidence>